<dbReference type="EMBL" id="BSET01000001">
    <property type="protein sequence ID" value="GLK01100.1"/>
    <property type="molecule type" value="Genomic_DNA"/>
</dbReference>
<dbReference type="Gene3D" id="3.20.20.140">
    <property type="entry name" value="Metal-dependent hydrolases"/>
    <property type="match status" value="1"/>
</dbReference>
<dbReference type="GO" id="GO:0008448">
    <property type="term" value="F:N-acetylglucosamine-6-phosphate deacetylase activity"/>
    <property type="evidence" value="ECO:0007669"/>
    <property type="project" value="InterPro"/>
</dbReference>
<feature type="binding site" evidence="7">
    <location>
        <position position="209"/>
    </location>
    <ligand>
        <name>Zn(2+)</name>
        <dbReference type="ChEBI" id="CHEBI:29105"/>
    </ligand>
</feature>
<evidence type="ECO:0000313" key="9">
    <source>
        <dbReference type="EMBL" id="GLK01100.1"/>
    </source>
</evidence>
<dbReference type="AlphaFoldDB" id="A0A9W6M7K3"/>
<keyword evidence="2 7" id="KW-0479">Metal-binding</keyword>
<organism evidence="9 10">
    <name type="scientific">Microbacterium keratanolyticum</name>
    <dbReference type="NCBI Taxonomy" id="67574"/>
    <lineage>
        <taxon>Bacteria</taxon>
        <taxon>Bacillati</taxon>
        <taxon>Actinomycetota</taxon>
        <taxon>Actinomycetes</taxon>
        <taxon>Micrococcales</taxon>
        <taxon>Microbacteriaceae</taxon>
        <taxon>Microbacterium</taxon>
    </lineage>
</organism>
<feature type="binding site" evidence="7">
    <location>
        <position position="188"/>
    </location>
    <ligand>
        <name>Zn(2+)</name>
        <dbReference type="ChEBI" id="CHEBI:29105"/>
    </ligand>
</feature>
<dbReference type="Proteomes" id="UP001142325">
    <property type="component" value="Unassembled WGS sequence"/>
</dbReference>
<protein>
    <recommendedName>
        <fullName evidence="8">Amidohydrolase-related domain-containing protein</fullName>
    </recommendedName>
</protein>
<feature type="binding site" evidence="6">
    <location>
        <begin position="303"/>
        <end position="305"/>
    </location>
    <ligand>
        <name>substrate</name>
    </ligand>
</feature>
<dbReference type="InterPro" id="IPR003764">
    <property type="entry name" value="GlcNAc_6-P_deAcase"/>
</dbReference>
<dbReference type="GO" id="GO:0046872">
    <property type="term" value="F:metal ion binding"/>
    <property type="evidence" value="ECO:0007669"/>
    <property type="project" value="UniProtKB-KW"/>
</dbReference>
<dbReference type="PIRSF" id="PIRSF038994">
    <property type="entry name" value="NagA"/>
    <property type="match status" value="1"/>
</dbReference>
<evidence type="ECO:0000256" key="6">
    <source>
        <dbReference type="PIRSR" id="PIRSR038994-2"/>
    </source>
</evidence>
<feature type="binding site" evidence="6">
    <location>
        <position position="133"/>
    </location>
    <ligand>
        <name>substrate</name>
    </ligand>
</feature>
<feature type="binding site" evidence="6">
    <location>
        <position position="244"/>
    </location>
    <ligand>
        <name>substrate</name>
    </ligand>
</feature>
<dbReference type="RefSeq" id="WP_204938757.1">
    <property type="nucleotide sequence ID" value="NZ_BAAAUM010000001.1"/>
</dbReference>
<keyword evidence="10" id="KW-1185">Reference proteome</keyword>
<accession>A0A9W6M7K3</accession>
<dbReference type="PANTHER" id="PTHR11113:SF14">
    <property type="entry name" value="N-ACETYLGLUCOSAMINE-6-PHOSPHATE DEACETYLASE"/>
    <property type="match status" value="1"/>
</dbReference>
<feature type="active site" description="Proton donor/acceptor" evidence="5">
    <location>
        <position position="267"/>
    </location>
</feature>
<feature type="domain" description="Amidohydrolase-related" evidence="8">
    <location>
        <begin position="42"/>
        <end position="356"/>
    </location>
</feature>
<comment type="cofactor">
    <cofactor evidence="7">
        <name>a divalent metal cation</name>
        <dbReference type="ChEBI" id="CHEBI:60240"/>
    </cofactor>
    <text evidence="7">Binds 1 divalent metal cation per subunit.</text>
</comment>
<dbReference type="InterPro" id="IPR006680">
    <property type="entry name" value="Amidohydro-rel"/>
</dbReference>
<feature type="binding site" evidence="7">
    <location>
        <position position="120"/>
    </location>
    <ligand>
        <name>Zn(2+)</name>
        <dbReference type="ChEBI" id="CHEBI:29105"/>
    </ligand>
</feature>
<proteinExistence type="inferred from homology"/>
<comment type="similarity">
    <text evidence="1 4">Belongs to the metallo-dependent hydrolases superfamily. NagA family.</text>
</comment>
<evidence type="ECO:0000256" key="4">
    <source>
        <dbReference type="PIRNR" id="PIRNR038994"/>
    </source>
</evidence>
<name>A0A9W6M7K3_9MICO</name>
<reference evidence="9" key="2">
    <citation type="submission" date="2023-01" db="EMBL/GenBank/DDBJ databases">
        <authorList>
            <person name="Sun Q."/>
            <person name="Evtushenko L."/>
        </authorList>
    </citation>
    <scope>NUCLEOTIDE SEQUENCE</scope>
    <source>
        <strain evidence="9">VKM Ac-1958</strain>
    </source>
</reference>
<evidence type="ECO:0000256" key="1">
    <source>
        <dbReference type="ARBA" id="ARBA00010716"/>
    </source>
</evidence>
<keyword evidence="3 4" id="KW-0378">Hydrolase</keyword>
<evidence type="ECO:0000259" key="8">
    <source>
        <dbReference type="Pfam" id="PF01979"/>
    </source>
</evidence>
<dbReference type="PANTHER" id="PTHR11113">
    <property type="entry name" value="N-ACETYLGLUCOSAMINE-6-PHOSPHATE DEACETYLASE"/>
    <property type="match status" value="1"/>
</dbReference>
<comment type="caution">
    <text evidence="9">The sequence shown here is derived from an EMBL/GenBank/DDBJ whole genome shotgun (WGS) entry which is preliminary data.</text>
</comment>
<evidence type="ECO:0000256" key="5">
    <source>
        <dbReference type="PIRSR" id="PIRSR038994-1"/>
    </source>
</evidence>
<evidence type="ECO:0000313" key="10">
    <source>
        <dbReference type="Proteomes" id="UP001142325"/>
    </source>
</evidence>
<gene>
    <name evidence="9" type="ORF">GCM10017596_08150</name>
</gene>
<dbReference type="GO" id="GO:0006046">
    <property type="term" value="P:N-acetylglucosamine catabolic process"/>
    <property type="evidence" value="ECO:0007669"/>
    <property type="project" value="TreeGrafter"/>
</dbReference>
<dbReference type="InterPro" id="IPR032466">
    <property type="entry name" value="Metal_Hydrolase"/>
</dbReference>
<feature type="binding site" evidence="6">
    <location>
        <position position="220"/>
    </location>
    <ligand>
        <name>substrate</name>
    </ligand>
</feature>
<feature type="binding site" evidence="6">
    <location>
        <begin position="212"/>
        <end position="213"/>
    </location>
    <ligand>
        <name>substrate</name>
    </ligand>
</feature>
<reference evidence="9" key="1">
    <citation type="journal article" date="2014" name="Int. J. Syst. Evol. Microbiol.">
        <title>Complete genome sequence of Corynebacterium casei LMG S-19264T (=DSM 44701T), isolated from a smear-ripened cheese.</title>
        <authorList>
            <consortium name="US DOE Joint Genome Institute (JGI-PGF)"/>
            <person name="Walter F."/>
            <person name="Albersmeier A."/>
            <person name="Kalinowski J."/>
            <person name="Ruckert C."/>
        </authorList>
    </citation>
    <scope>NUCLEOTIDE SEQUENCE</scope>
    <source>
        <strain evidence="9">VKM Ac-1958</strain>
    </source>
</reference>
<sequence length="379" mass="39447">MTLLRGRDVFSGEAVELVVERDKIVEIRPLAASAASLPWIGPGLIDLQVNGHAEGDANAAQPDASQIAAMSRSLSARGVTRFLPTIITASESDIISRIRAVVDACADPAIARSVAGIHIEGPSLSEQDGPRGVHPLAHIRPPRIDELQRWLDAASGLLRVVTLSPHHDGAVEATRFLVANGVQVSIGHTHADEEQIRAVVDAGATLSTHLGNGAHGVLPRHPNYIWSQLAEPRLRAGVIADGHHLPDSTLATMLAAKRDHGIFLVSDAVATPAALRHGGESTVGGGVELASDGALRHVATGYLAGSVQTLDVGVATVARITDSLATAYALATHAPAAALGLPALWQPGARADVVQFEWAPGDTEIHPVRVLIAGEPATV</sequence>
<dbReference type="SUPFAM" id="SSF51556">
    <property type="entry name" value="Metallo-dependent hydrolases"/>
    <property type="match status" value="1"/>
</dbReference>
<dbReference type="Pfam" id="PF01979">
    <property type="entry name" value="Amidohydro_1"/>
    <property type="match status" value="1"/>
</dbReference>
<keyword evidence="4" id="KW-0119">Carbohydrate metabolism</keyword>
<evidence type="ECO:0000256" key="7">
    <source>
        <dbReference type="PIRSR" id="PIRSR038994-3"/>
    </source>
</evidence>
<evidence type="ECO:0000256" key="3">
    <source>
        <dbReference type="ARBA" id="ARBA00022801"/>
    </source>
</evidence>
<evidence type="ECO:0000256" key="2">
    <source>
        <dbReference type="ARBA" id="ARBA00022723"/>
    </source>
</evidence>